<sequence length="287" mass="33182">MIYYGTDCTVNAKFGKLAGLSLICCIAGVLRGRKIILTLARDQGRIQTFFKAEDEDYTVPTYELRRFAVLLYNVLQWALYWTETTFARRYHVLALNRMKIYMFRIFFKRFERFSVLKFHIVIFCGVLGSSRLCRVTHATRAKLYFRHSLFFKLLDNITGSCLEVRTLLQVTSLSNPTFQRHNINLYRGTGSPVTLIFTITCCSDVNSAFVTSTKQTSFYHLQSQAPRHSAVNVESSRTMLWLLTSHRSSASVVDRRSLCSFVVCAPYKLDDQFLLTYCLQSFSEPKF</sequence>
<name>A0A6G0ST23_APHGL</name>
<protein>
    <submittedName>
        <fullName evidence="1">Uncharacterized protein</fullName>
    </submittedName>
</protein>
<keyword evidence="2" id="KW-1185">Reference proteome</keyword>
<gene>
    <name evidence="1" type="ORF">AGLY_018066</name>
</gene>
<evidence type="ECO:0000313" key="1">
    <source>
        <dbReference type="EMBL" id="KAE9521540.1"/>
    </source>
</evidence>
<dbReference type="EMBL" id="VYZN01002772">
    <property type="protein sequence ID" value="KAE9521540.1"/>
    <property type="molecule type" value="Genomic_DNA"/>
</dbReference>
<evidence type="ECO:0000313" key="2">
    <source>
        <dbReference type="Proteomes" id="UP000475862"/>
    </source>
</evidence>
<reference evidence="1 2" key="1">
    <citation type="submission" date="2019-08" db="EMBL/GenBank/DDBJ databases">
        <title>The genome of the soybean aphid Biotype 1, its phylome, world population structure and adaptation to the North American continent.</title>
        <authorList>
            <person name="Giordano R."/>
            <person name="Donthu R.K."/>
            <person name="Hernandez A.G."/>
            <person name="Wright C.L."/>
            <person name="Zimin A.V."/>
        </authorList>
    </citation>
    <scope>NUCLEOTIDE SEQUENCE [LARGE SCALE GENOMIC DNA]</scope>
    <source>
        <tissue evidence="1">Whole aphids</tissue>
    </source>
</reference>
<comment type="caution">
    <text evidence="1">The sequence shown here is derived from an EMBL/GenBank/DDBJ whole genome shotgun (WGS) entry which is preliminary data.</text>
</comment>
<accession>A0A6G0ST23</accession>
<proteinExistence type="predicted"/>
<dbReference type="Proteomes" id="UP000475862">
    <property type="component" value="Unassembled WGS sequence"/>
</dbReference>
<organism evidence="1 2">
    <name type="scientific">Aphis glycines</name>
    <name type="common">Soybean aphid</name>
    <dbReference type="NCBI Taxonomy" id="307491"/>
    <lineage>
        <taxon>Eukaryota</taxon>
        <taxon>Metazoa</taxon>
        <taxon>Ecdysozoa</taxon>
        <taxon>Arthropoda</taxon>
        <taxon>Hexapoda</taxon>
        <taxon>Insecta</taxon>
        <taxon>Pterygota</taxon>
        <taxon>Neoptera</taxon>
        <taxon>Paraneoptera</taxon>
        <taxon>Hemiptera</taxon>
        <taxon>Sternorrhyncha</taxon>
        <taxon>Aphidomorpha</taxon>
        <taxon>Aphidoidea</taxon>
        <taxon>Aphididae</taxon>
        <taxon>Aphidini</taxon>
        <taxon>Aphis</taxon>
        <taxon>Aphis</taxon>
    </lineage>
</organism>
<dbReference type="AlphaFoldDB" id="A0A6G0ST23"/>